<evidence type="ECO:0000313" key="1">
    <source>
        <dbReference type="EMBL" id="KWT69354.1"/>
    </source>
</evidence>
<protein>
    <submittedName>
        <fullName evidence="1">Uncharacterized protein</fullName>
    </submittedName>
</protein>
<keyword evidence="2" id="KW-1185">Reference proteome</keyword>
<accession>A0A109BIN4</accession>
<proteinExistence type="predicted"/>
<gene>
    <name evidence="1" type="ORF">APY04_1437</name>
</gene>
<sequence>MARRLPLARVLGPRNGVGMSVSKGGRSEAAVMDAASGLTI</sequence>
<reference evidence="1 2" key="1">
    <citation type="submission" date="2015-10" db="EMBL/GenBank/DDBJ databases">
        <title>Transcriptomic analysis of a linuron degrading triple-species bacterial consortium.</title>
        <authorList>
            <person name="Albers P."/>
        </authorList>
    </citation>
    <scope>NUCLEOTIDE SEQUENCE [LARGE SCALE GENOMIC DNA]</scope>
    <source>
        <strain evidence="1 2">WDL6</strain>
    </source>
</reference>
<evidence type="ECO:0000313" key="2">
    <source>
        <dbReference type="Proteomes" id="UP000059074"/>
    </source>
</evidence>
<dbReference type="Proteomes" id="UP000059074">
    <property type="component" value="Unassembled WGS sequence"/>
</dbReference>
<comment type="caution">
    <text evidence="1">The sequence shown here is derived from an EMBL/GenBank/DDBJ whole genome shotgun (WGS) entry which is preliminary data.</text>
</comment>
<organism evidence="1 2">
    <name type="scientific">Hyphomicrobium sulfonivorans</name>
    <dbReference type="NCBI Taxonomy" id="121290"/>
    <lineage>
        <taxon>Bacteria</taxon>
        <taxon>Pseudomonadati</taxon>
        <taxon>Pseudomonadota</taxon>
        <taxon>Alphaproteobacteria</taxon>
        <taxon>Hyphomicrobiales</taxon>
        <taxon>Hyphomicrobiaceae</taxon>
        <taxon>Hyphomicrobium</taxon>
    </lineage>
</organism>
<name>A0A109BIN4_HYPSL</name>
<dbReference type="EMBL" id="LMTR01000045">
    <property type="protein sequence ID" value="KWT69354.1"/>
    <property type="molecule type" value="Genomic_DNA"/>
</dbReference>
<dbReference type="AlphaFoldDB" id="A0A109BIN4"/>